<name>A0A2M8S500_9PAST</name>
<proteinExistence type="predicted"/>
<evidence type="ECO:0000313" key="2">
    <source>
        <dbReference type="Proteomes" id="UP000229329"/>
    </source>
</evidence>
<sequence>MAEYVGAIVLEVDGVEVEVTKCDPKVSTGRKGVKTLNRTGRMRGFIQGIAEYTLSITAVKPKDGAKIDWDNITNAKVTFYPLGDDGSRTTYQGCFTTEVGESYTVDNEAVIDIQMGALNKVVE</sequence>
<reference evidence="1 2" key="1">
    <citation type="submission" date="2017-11" db="EMBL/GenBank/DDBJ databases">
        <title>Reclassification of Bisgaard taxon 7 as Conservatibacter flavescens gen. nov., sp. nov.</title>
        <authorList>
            <person name="Christensen H."/>
        </authorList>
    </citation>
    <scope>NUCLEOTIDE SEQUENCE [LARGE SCALE GENOMIC DNA]</scope>
    <source>
        <strain evidence="1 2">7_4</strain>
    </source>
</reference>
<comment type="caution">
    <text evidence="1">The sequence shown here is derived from an EMBL/GenBank/DDBJ whole genome shotgun (WGS) entry which is preliminary data.</text>
</comment>
<dbReference type="RefSeq" id="WP_100288149.1">
    <property type="nucleotide sequence ID" value="NZ_PHHA01000003.1"/>
</dbReference>
<dbReference type="OrthoDB" id="5455158at2"/>
<evidence type="ECO:0000313" key="1">
    <source>
        <dbReference type="EMBL" id="PJG86217.1"/>
    </source>
</evidence>
<keyword evidence="2" id="KW-1185">Reference proteome</keyword>
<organism evidence="1 2">
    <name type="scientific">Conservatibacter flavescens</name>
    <dbReference type="NCBI Taxonomy" id="28161"/>
    <lineage>
        <taxon>Bacteria</taxon>
        <taxon>Pseudomonadati</taxon>
        <taxon>Pseudomonadota</taxon>
        <taxon>Gammaproteobacteria</taxon>
        <taxon>Pasteurellales</taxon>
        <taxon>Pasteurellaceae</taxon>
        <taxon>Conservatibacter</taxon>
    </lineage>
</organism>
<dbReference type="Proteomes" id="UP000229329">
    <property type="component" value="Unassembled WGS sequence"/>
</dbReference>
<gene>
    <name evidence="1" type="ORF">CVP05_03330</name>
</gene>
<protein>
    <submittedName>
        <fullName evidence="1">Phage tail protein</fullName>
    </submittedName>
</protein>
<dbReference type="AlphaFoldDB" id="A0A2M8S500"/>
<accession>A0A2M8S500</accession>
<dbReference type="EMBL" id="PHHA01000003">
    <property type="protein sequence ID" value="PJG86217.1"/>
    <property type="molecule type" value="Genomic_DNA"/>
</dbReference>